<dbReference type="PANTHER" id="PTHR33375">
    <property type="entry name" value="CHROMOSOME-PARTITIONING PROTEIN PARB-RELATED"/>
    <property type="match status" value="1"/>
</dbReference>
<organism evidence="4 5">
    <name type="scientific">Roseateles saccharophilus</name>
    <name type="common">Pseudomonas saccharophila</name>
    <dbReference type="NCBI Taxonomy" id="304"/>
    <lineage>
        <taxon>Bacteria</taxon>
        <taxon>Pseudomonadati</taxon>
        <taxon>Pseudomonadota</taxon>
        <taxon>Betaproteobacteria</taxon>
        <taxon>Burkholderiales</taxon>
        <taxon>Sphaerotilaceae</taxon>
        <taxon>Roseateles</taxon>
    </lineage>
</organism>
<dbReference type="CDD" id="cd16406">
    <property type="entry name" value="ParB_N_like"/>
    <property type="match status" value="1"/>
</dbReference>
<dbReference type="Gene3D" id="1.10.10.2830">
    <property type="match status" value="1"/>
</dbReference>
<sequence length="683" mass="74291">MSKTETLTTRGSNSLEADVPSAPPETHQEAGIALRAGAEEANLQYLPLRCLRLDERNVRKDEPTEAEIDELADLIDAQGLLQNLSVLAYDSPRRGKGRDSKRLFTHGVIAGGRRLRALNVLVKRGRITLAFEVLCAVVPAERAIAVSMAENQGQKPMSIADTVRAFADMVAAGAGIEDIAVCFGLTPLTVKRRLKLATVSPKLFALYRAGDMNMDQLMALSLADTHEKQEGAWECLPAYSRSPSAIRNVILGDGVRGSVVKFVGLDAYEQAGGHVIRDLFSNEQGDAEHIGDPELMQRLAMERLKALGAAEQDKDGWAWVEVAFEYDYEVRQRYCEAPTQRHEPSAEQARALGELQRAKDETEDKLEALYDEEDSDADSTDLIEALEEQTQAYQMQIDAIESKLAYCPADVMAMAGALLTLGSDGRVIVKRNLMRQEDYKAWRAKATASVSRGAAADGEGASDQETPTKGVSSMLRMELTAYKTEALQVALLRKPQVALAALAHSMAVPLLYEKVSAQYESPTALGVSVRSPNWQLLQIAPAMVDSSAHKNLQTVVDALRARLPADPKELMTFMLEQPIETLQELLVVCAALTAHALHGSSHTKPAQVLAQAAALDMADWWEATGETYLGRVPKALIVQALTEAGQGDAVGEVSRLKKAEAVGMAEGLLAGKRWLPELLRTDA</sequence>
<gene>
    <name evidence="4" type="ORF">J2X20_000474</name>
</gene>
<dbReference type="EMBL" id="JAVDXU010000001">
    <property type="protein sequence ID" value="MDR7267845.1"/>
    <property type="molecule type" value="Genomic_DNA"/>
</dbReference>
<accession>A0ABU1YHY5</accession>
<protein>
    <submittedName>
        <fullName evidence="4">ParB family chromosome partitioning protein</fullName>
    </submittedName>
</protein>
<dbReference type="SUPFAM" id="SSF109709">
    <property type="entry name" value="KorB DNA-binding domain-like"/>
    <property type="match status" value="1"/>
</dbReference>
<dbReference type="PANTHER" id="PTHR33375:SF7">
    <property type="entry name" value="CHROMOSOME 2-PARTITIONING PROTEIN PARB-RELATED"/>
    <property type="match status" value="1"/>
</dbReference>
<evidence type="ECO:0000259" key="3">
    <source>
        <dbReference type="SMART" id="SM00470"/>
    </source>
</evidence>
<evidence type="ECO:0000313" key="5">
    <source>
        <dbReference type="Proteomes" id="UP001180453"/>
    </source>
</evidence>
<proteinExistence type="predicted"/>
<comment type="caution">
    <text evidence="4">The sequence shown here is derived from an EMBL/GenBank/DDBJ whole genome shotgun (WGS) entry which is preliminary data.</text>
</comment>
<feature type="domain" description="ParB-like N-terminal" evidence="3">
    <location>
        <begin position="44"/>
        <end position="152"/>
    </location>
</feature>
<dbReference type="SMART" id="SM00470">
    <property type="entry name" value="ParB"/>
    <property type="match status" value="1"/>
</dbReference>
<feature type="compositionally biased region" description="Polar residues" evidence="2">
    <location>
        <begin position="1"/>
        <end position="15"/>
    </location>
</feature>
<dbReference type="InterPro" id="IPR036086">
    <property type="entry name" value="ParB/Sulfiredoxin_sf"/>
</dbReference>
<keyword evidence="5" id="KW-1185">Reference proteome</keyword>
<keyword evidence="1" id="KW-0175">Coiled coil</keyword>
<dbReference type="SUPFAM" id="SSF110849">
    <property type="entry name" value="ParB/Sulfiredoxin"/>
    <property type="match status" value="1"/>
</dbReference>
<feature type="region of interest" description="Disordered" evidence="2">
    <location>
        <begin position="1"/>
        <end position="29"/>
    </location>
</feature>
<dbReference type="InterPro" id="IPR003115">
    <property type="entry name" value="ParB_N"/>
</dbReference>
<evidence type="ECO:0000256" key="2">
    <source>
        <dbReference type="SAM" id="MobiDB-lite"/>
    </source>
</evidence>
<reference evidence="4 5" key="1">
    <citation type="submission" date="2023-07" db="EMBL/GenBank/DDBJ databases">
        <title>Sorghum-associated microbial communities from plants grown in Nebraska, USA.</title>
        <authorList>
            <person name="Schachtman D."/>
        </authorList>
    </citation>
    <scope>NUCLEOTIDE SEQUENCE [LARGE SCALE GENOMIC DNA]</scope>
    <source>
        <strain evidence="4 5">BE314</strain>
    </source>
</reference>
<dbReference type="Proteomes" id="UP001180453">
    <property type="component" value="Unassembled WGS sequence"/>
</dbReference>
<feature type="coiled-coil region" evidence="1">
    <location>
        <begin position="345"/>
        <end position="403"/>
    </location>
</feature>
<dbReference type="Pfam" id="PF02195">
    <property type="entry name" value="ParB_N"/>
    <property type="match status" value="1"/>
</dbReference>
<dbReference type="Gene3D" id="3.90.1530.30">
    <property type="match status" value="1"/>
</dbReference>
<dbReference type="RefSeq" id="WP_310260332.1">
    <property type="nucleotide sequence ID" value="NZ_JAVDXU010000001.1"/>
</dbReference>
<name>A0ABU1YHY5_ROSSA</name>
<evidence type="ECO:0000313" key="4">
    <source>
        <dbReference type="EMBL" id="MDR7267845.1"/>
    </source>
</evidence>
<evidence type="ECO:0000256" key="1">
    <source>
        <dbReference type="SAM" id="Coils"/>
    </source>
</evidence>
<dbReference type="InterPro" id="IPR050336">
    <property type="entry name" value="Chromosome_partition/occlusion"/>
</dbReference>